<dbReference type="RefSeq" id="WP_067554310.1">
    <property type="nucleotide sequence ID" value="NZ_LPXN01000094.1"/>
</dbReference>
<sequence length="72" mass="7893">MSPASDDDRVIFEFYPIGSYVKVSAIDPRTMVEVSIVGDPARGETALRHAAMQKLRYVLEKRAKGGRGGLIV</sequence>
<evidence type="ECO:0000313" key="2">
    <source>
        <dbReference type="EMBL" id="KZD09847.1"/>
    </source>
</evidence>
<protein>
    <recommendedName>
        <fullName evidence="1">DUF6898 domain-containing protein</fullName>
    </recommendedName>
</protein>
<organism evidence="2 3">
    <name type="scientific">Oceanibaculum pacificum</name>
    <dbReference type="NCBI Taxonomy" id="580166"/>
    <lineage>
        <taxon>Bacteria</taxon>
        <taxon>Pseudomonadati</taxon>
        <taxon>Pseudomonadota</taxon>
        <taxon>Alphaproteobacteria</taxon>
        <taxon>Rhodospirillales</taxon>
        <taxon>Oceanibaculaceae</taxon>
        <taxon>Oceanibaculum</taxon>
    </lineage>
</organism>
<dbReference type="EMBL" id="LPXN01000094">
    <property type="protein sequence ID" value="KZD09847.1"/>
    <property type="molecule type" value="Genomic_DNA"/>
</dbReference>
<dbReference type="Pfam" id="PF21839">
    <property type="entry name" value="DUF6898"/>
    <property type="match status" value="1"/>
</dbReference>
<accession>A0A154W8K0</accession>
<gene>
    <name evidence="2" type="ORF">AUP43_01320</name>
</gene>
<evidence type="ECO:0000259" key="1">
    <source>
        <dbReference type="Pfam" id="PF21839"/>
    </source>
</evidence>
<name>A0A154W8K0_9PROT</name>
<dbReference type="AlphaFoldDB" id="A0A154W8K0"/>
<comment type="caution">
    <text evidence="2">The sequence shown here is derived from an EMBL/GenBank/DDBJ whole genome shotgun (WGS) entry which is preliminary data.</text>
</comment>
<feature type="domain" description="DUF6898" evidence="1">
    <location>
        <begin position="8"/>
        <end position="62"/>
    </location>
</feature>
<dbReference type="OrthoDB" id="7362394at2"/>
<proteinExistence type="predicted"/>
<reference evidence="2 3" key="1">
    <citation type="submission" date="2015-12" db="EMBL/GenBank/DDBJ databases">
        <title>Genome sequence of Oceanibaculum pacificum MCCC 1A02656.</title>
        <authorList>
            <person name="Lu L."/>
            <person name="Lai Q."/>
            <person name="Shao Z."/>
            <person name="Qian P."/>
        </authorList>
    </citation>
    <scope>NUCLEOTIDE SEQUENCE [LARGE SCALE GENOMIC DNA]</scope>
    <source>
        <strain evidence="2 3">MCCC 1A02656</strain>
    </source>
</reference>
<dbReference type="InterPro" id="IPR054193">
    <property type="entry name" value="DUF6898"/>
</dbReference>
<keyword evidence="3" id="KW-1185">Reference proteome</keyword>
<dbReference type="Proteomes" id="UP000076400">
    <property type="component" value="Unassembled WGS sequence"/>
</dbReference>
<evidence type="ECO:0000313" key="3">
    <source>
        <dbReference type="Proteomes" id="UP000076400"/>
    </source>
</evidence>